<evidence type="ECO:0000313" key="1">
    <source>
        <dbReference type="EMBL" id="AUB85699.1"/>
    </source>
</evidence>
<dbReference type="Proteomes" id="UP000232638">
    <property type="component" value="Plasmid pTs485"/>
</dbReference>
<protein>
    <recommendedName>
        <fullName evidence="3">Preprotein translocase subunit SecB</fullName>
    </recommendedName>
</protein>
<dbReference type="AlphaFoldDB" id="A0A2K8UJP3"/>
<proteinExistence type="predicted"/>
<evidence type="ECO:0000313" key="2">
    <source>
        <dbReference type="Proteomes" id="UP000232638"/>
    </source>
</evidence>
<dbReference type="RefSeq" id="WP_100923303.1">
    <property type="nucleotide sequence ID" value="NZ_CP020372.1"/>
</dbReference>
<reference evidence="1 2" key="1">
    <citation type="submission" date="2017-03" db="EMBL/GenBank/DDBJ databases">
        <title>Complete genome sequence of Candidatus 'Thiodictyon syntrophicum' sp. nov. strain Cad16T, a photolithoautotroph purple sulfur bacterium isolated from an alpine meromictic lake.</title>
        <authorList>
            <person name="Luedin S.M."/>
            <person name="Pothier J.F."/>
            <person name="Danza F."/>
            <person name="Storelli N."/>
            <person name="Wittwer M."/>
            <person name="Tonolla M."/>
        </authorList>
    </citation>
    <scope>NUCLEOTIDE SEQUENCE [LARGE SCALE GENOMIC DNA]</scope>
    <source>
        <strain evidence="1 2">Cad16T</strain>
        <plasmid evidence="2">Plasmid pts485</plasmid>
    </source>
</reference>
<dbReference type="SUPFAM" id="SSF54611">
    <property type="entry name" value="SecB-like"/>
    <property type="match status" value="1"/>
</dbReference>
<gene>
    <name evidence="1" type="ORF">THSYN_32955</name>
</gene>
<dbReference type="Gene3D" id="3.10.420.10">
    <property type="entry name" value="SecB-like"/>
    <property type="match status" value="1"/>
</dbReference>
<geneLocation type="plasmid" evidence="2">
    <name>pts485</name>
</geneLocation>
<dbReference type="EMBL" id="CP020372">
    <property type="protein sequence ID" value="AUB85699.1"/>
    <property type="molecule type" value="Genomic_DNA"/>
</dbReference>
<evidence type="ECO:0008006" key="3">
    <source>
        <dbReference type="Google" id="ProtNLM"/>
    </source>
</evidence>
<sequence>MRPSIIQLRQLVFKSIHVEAVEPAADAPPGDATNFDFDGTTFRVELGSEALPNAEDDSDPGVFVVMLRIAIDNQEGKPAPYLFDITALGLIEIDRKIDKEKRSDLAAVNGASLIYGAIRELVTTLTARSTAGSFVLPTMDFREHLSAKGNASQDN</sequence>
<organism evidence="1 2">
    <name type="scientific">Candidatus Thiodictyon syntrophicum</name>
    <dbReference type="NCBI Taxonomy" id="1166950"/>
    <lineage>
        <taxon>Bacteria</taxon>
        <taxon>Pseudomonadati</taxon>
        <taxon>Pseudomonadota</taxon>
        <taxon>Gammaproteobacteria</taxon>
        <taxon>Chromatiales</taxon>
        <taxon>Chromatiaceae</taxon>
        <taxon>Thiodictyon</taxon>
    </lineage>
</organism>
<accession>A0A2K8UJP3</accession>
<keyword evidence="1" id="KW-0614">Plasmid</keyword>
<keyword evidence="2" id="KW-1185">Reference proteome</keyword>
<dbReference type="InterPro" id="IPR035958">
    <property type="entry name" value="SecB-like_sf"/>
</dbReference>
<dbReference type="KEGG" id="tsy:THSYN_32955"/>
<dbReference type="OrthoDB" id="7063707at2"/>
<name>A0A2K8UJP3_9GAMM</name>